<dbReference type="InterPro" id="IPR019554">
    <property type="entry name" value="Soluble_ligand-bd"/>
</dbReference>
<feature type="chain" id="PRO_5037412339" evidence="3">
    <location>
        <begin position="23"/>
        <end position="266"/>
    </location>
</feature>
<evidence type="ECO:0000256" key="2">
    <source>
        <dbReference type="SAM" id="MobiDB-lite"/>
    </source>
</evidence>
<dbReference type="AlphaFoldDB" id="A0A923MNK0"/>
<evidence type="ECO:0000313" key="6">
    <source>
        <dbReference type="EMBL" id="MBC5781709.1"/>
    </source>
</evidence>
<dbReference type="EMBL" id="JACORT010000001">
    <property type="protein sequence ID" value="MBC5781709.1"/>
    <property type="molecule type" value="Genomic_DNA"/>
</dbReference>
<keyword evidence="1 3" id="KW-0732">Signal</keyword>
<feature type="signal peptide" evidence="3">
    <location>
        <begin position="1"/>
        <end position="22"/>
    </location>
</feature>
<reference evidence="6" key="1">
    <citation type="submission" date="2020-08" db="EMBL/GenBank/DDBJ databases">
        <title>Ramlibacter sp. USB13 16S ribosomal RNA gene genome sequencing and assembly.</title>
        <authorList>
            <person name="Kang M."/>
        </authorList>
    </citation>
    <scope>NUCLEOTIDE SEQUENCE</scope>
    <source>
        <strain evidence="6">USB13</strain>
    </source>
</reference>
<organism evidence="6 7">
    <name type="scientific">Ramlibacter cellulosilyticus</name>
    <dbReference type="NCBI Taxonomy" id="2764187"/>
    <lineage>
        <taxon>Bacteria</taxon>
        <taxon>Pseudomonadati</taxon>
        <taxon>Pseudomonadota</taxon>
        <taxon>Betaproteobacteria</taxon>
        <taxon>Burkholderiales</taxon>
        <taxon>Comamonadaceae</taxon>
        <taxon>Ramlibacter</taxon>
    </lineage>
</organism>
<dbReference type="Pfam" id="PF02563">
    <property type="entry name" value="Poly_export"/>
    <property type="match status" value="1"/>
</dbReference>
<dbReference type="InterPro" id="IPR049712">
    <property type="entry name" value="Poly_export"/>
</dbReference>
<name>A0A923MNK0_9BURK</name>
<feature type="region of interest" description="Disordered" evidence="2">
    <location>
        <begin position="28"/>
        <end position="71"/>
    </location>
</feature>
<evidence type="ECO:0000259" key="5">
    <source>
        <dbReference type="Pfam" id="PF10531"/>
    </source>
</evidence>
<accession>A0A923MNK0</accession>
<gene>
    <name evidence="6" type="ORF">H8N03_02055</name>
</gene>
<feature type="domain" description="Soluble ligand binding" evidence="5">
    <location>
        <begin position="159"/>
        <end position="209"/>
    </location>
</feature>
<evidence type="ECO:0000313" key="7">
    <source>
        <dbReference type="Proteomes" id="UP000608513"/>
    </source>
</evidence>
<dbReference type="RefSeq" id="WP_187074457.1">
    <property type="nucleotide sequence ID" value="NZ_JACORT010000001.1"/>
</dbReference>
<proteinExistence type="predicted"/>
<sequence>MSSIIHKYALATAWLFISTVSAAQTSTGVQLQGGSPGSPADGMFRPAGSQPQQIRQEPEQQAKPAMEPSQPSAVYTIGREYRIGPNDLLEIEILNLENAKRTVRVNAAGAITLPLIGAVIVAGLTQQEVEGHLANLYGDKYLQDPQVSVFIKEFTTERITVDGAVAKPGIYPLVGQMTLLRVLALAGGFAQIARRDQVMLFRQGDGGERQVATFDIEKIRAGQQPDPPIRGDDLIVVQRDSTRAAITDSVFRDVLNVVNPFYWIGR</sequence>
<dbReference type="InterPro" id="IPR003715">
    <property type="entry name" value="Poly_export_N"/>
</dbReference>
<protein>
    <submittedName>
        <fullName evidence="6">Polysaccharide export protein</fullName>
    </submittedName>
</protein>
<dbReference type="PANTHER" id="PTHR33619">
    <property type="entry name" value="POLYSACCHARIDE EXPORT PROTEIN GFCE-RELATED"/>
    <property type="match status" value="1"/>
</dbReference>
<evidence type="ECO:0000256" key="3">
    <source>
        <dbReference type="SAM" id="SignalP"/>
    </source>
</evidence>
<evidence type="ECO:0000259" key="4">
    <source>
        <dbReference type="Pfam" id="PF02563"/>
    </source>
</evidence>
<dbReference type="Proteomes" id="UP000608513">
    <property type="component" value="Unassembled WGS sequence"/>
</dbReference>
<comment type="caution">
    <text evidence="6">The sequence shown here is derived from an EMBL/GenBank/DDBJ whole genome shotgun (WGS) entry which is preliminary data.</text>
</comment>
<dbReference type="PANTHER" id="PTHR33619:SF3">
    <property type="entry name" value="POLYSACCHARIDE EXPORT PROTEIN GFCE-RELATED"/>
    <property type="match status" value="1"/>
</dbReference>
<feature type="domain" description="Polysaccharide export protein N-terminal" evidence="4">
    <location>
        <begin position="79"/>
        <end position="151"/>
    </location>
</feature>
<feature type="compositionally biased region" description="Low complexity" evidence="2">
    <location>
        <begin position="50"/>
        <end position="61"/>
    </location>
</feature>
<dbReference type="Pfam" id="PF10531">
    <property type="entry name" value="SLBB"/>
    <property type="match status" value="1"/>
</dbReference>
<keyword evidence="7" id="KW-1185">Reference proteome</keyword>
<dbReference type="GO" id="GO:0015159">
    <property type="term" value="F:polysaccharide transmembrane transporter activity"/>
    <property type="evidence" value="ECO:0007669"/>
    <property type="project" value="InterPro"/>
</dbReference>
<evidence type="ECO:0000256" key="1">
    <source>
        <dbReference type="ARBA" id="ARBA00022729"/>
    </source>
</evidence>
<dbReference type="Gene3D" id="3.10.560.10">
    <property type="entry name" value="Outer membrane lipoprotein wza domain like"/>
    <property type="match status" value="1"/>
</dbReference>